<feature type="compositionally biased region" description="Low complexity" evidence="1">
    <location>
        <begin position="44"/>
        <end position="104"/>
    </location>
</feature>
<sequence>MRRAFLAITGLAASTTALVVLKGSPGTSQAAQEPPAGTPVGSEAAGAPPSGTDAPAAAPTAAATSSPWPTRGATRSPAARPTSRAPAPRTTTARPPQQPTTTRRVTGPIVENEYGNVQVQIVLNGDRIVEALTLELPSGPGETERHSDDVRRAYNGTSGEVVRRQGADLDTVSGATETSDSYRRSLRAAIERA</sequence>
<reference evidence="4 5" key="1">
    <citation type="journal article" date="2015" name="Int. J. Syst. Evol. Microbiol.">
        <title>Micromonospora costi sp. nov., isolated from a leaf of Costus speciosus.</title>
        <authorList>
            <person name="Thawai C."/>
        </authorList>
    </citation>
    <scope>NUCLEOTIDE SEQUENCE [LARGE SCALE GENOMIC DNA]</scope>
    <source>
        <strain evidence="4 5">CS1-12</strain>
    </source>
</reference>
<dbReference type="EMBL" id="RBAN01000002">
    <property type="protein sequence ID" value="RKN55866.1"/>
    <property type="molecule type" value="Genomic_DNA"/>
</dbReference>
<keyword evidence="2" id="KW-0732">Signal</keyword>
<protein>
    <submittedName>
        <fullName evidence="4">FMN-binding protein</fullName>
    </submittedName>
</protein>
<name>A0A3B0A9J5_9ACTN</name>
<gene>
    <name evidence="4" type="ORF">D7193_14850</name>
</gene>
<feature type="chain" id="PRO_5017302617" evidence="2">
    <location>
        <begin position="31"/>
        <end position="193"/>
    </location>
</feature>
<proteinExistence type="predicted"/>
<dbReference type="Proteomes" id="UP000279968">
    <property type="component" value="Unassembled WGS sequence"/>
</dbReference>
<dbReference type="Pfam" id="PF04205">
    <property type="entry name" value="FMN_bind"/>
    <property type="match status" value="1"/>
</dbReference>
<accession>A0A3B0A9J5</accession>
<dbReference type="AlphaFoldDB" id="A0A3B0A9J5"/>
<dbReference type="OrthoDB" id="8099475at2"/>
<dbReference type="GO" id="GO:0016020">
    <property type="term" value="C:membrane"/>
    <property type="evidence" value="ECO:0007669"/>
    <property type="project" value="InterPro"/>
</dbReference>
<evidence type="ECO:0000259" key="3">
    <source>
        <dbReference type="Pfam" id="PF04205"/>
    </source>
</evidence>
<dbReference type="GO" id="GO:0010181">
    <property type="term" value="F:FMN binding"/>
    <property type="evidence" value="ECO:0007669"/>
    <property type="project" value="InterPro"/>
</dbReference>
<evidence type="ECO:0000313" key="5">
    <source>
        <dbReference type="Proteomes" id="UP000279968"/>
    </source>
</evidence>
<dbReference type="InterPro" id="IPR007329">
    <property type="entry name" value="FMN-bd"/>
</dbReference>
<dbReference type="RefSeq" id="WP_120780049.1">
    <property type="nucleotide sequence ID" value="NZ_JBHLUP010000002.1"/>
</dbReference>
<feature type="region of interest" description="Disordered" evidence="1">
    <location>
        <begin position="156"/>
        <end position="193"/>
    </location>
</feature>
<evidence type="ECO:0000256" key="2">
    <source>
        <dbReference type="SAM" id="SignalP"/>
    </source>
</evidence>
<evidence type="ECO:0000313" key="4">
    <source>
        <dbReference type="EMBL" id="RKN55866.1"/>
    </source>
</evidence>
<comment type="caution">
    <text evidence="4">The sequence shown here is derived from an EMBL/GenBank/DDBJ whole genome shotgun (WGS) entry which is preliminary data.</text>
</comment>
<feature type="region of interest" description="Disordered" evidence="1">
    <location>
        <begin position="25"/>
        <end position="109"/>
    </location>
</feature>
<organism evidence="4 5">
    <name type="scientific">Micromonospora costi</name>
    <dbReference type="NCBI Taxonomy" id="1530042"/>
    <lineage>
        <taxon>Bacteria</taxon>
        <taxon>Bacillati</taxon>
        <taxon>Actinomycetota</taxon>
        <taxon>Actinomycetes</taxon>
        <taxon>Micromonosporales</taxon>
        <taxon>Micromonosporaceae</taxon>
        <taxon>Micromonospora</taxon>
    </lineage>
</organism>
<feature type="signal peptide" evidence="2">
    <location>
        <begin position="1"/>
        <end position="30"/>
    </location>
</feature>
<evidence type="ECO:0000256" key="1">
    <source>
        <dbReference type="SAM" id="MobiDB-lite"/>
    </source>
</evidence>
<keyword evidence="5" id="KW-1185">Reference proteome</keyword>
<feature type="domain" description="FMN-binding" evidence="3">
    <location>
        <begin position="115"/>
        <end position="191"/>
    </location>
</feature>